<organism evidence="1 2">
    <name type="scientific">Geranomyces variabilis</name>
    <dbReference type="NCBI Taxonomy" id="109894"/>
    <lineage>
        <taxon>Eukaryota</taxon>
        <taxon>Fungi</taxon>
        <taxon>Fungi incertae sedis</taxon>
        <taxon>Chytridiomycota</taxon>
        <taxon>Chytridiomycota incertae sedis</taxon>
        <taxon>Chytridiomycetes</taxon>
        <taxon>Spizellomycetales</taxon>
        <taxon>Powellomycetaceae</taxon>
        <taxon>Geranomyces</taxon>
    </lineage>
</organism>
<reference evidence="1" key="1">
    <citation type="submission" date="2020-05" db="EMBL/GenBank/DDBJ databases">
        <title>Phylogenomic resolution of chytrid fungi.</title>
        <authorList>
            <person name="Stajich J.E."/>
            <person name="Amses K."/>
            <person name="Simmons R."/>
            <person name="Seto K."/>
            <person name="Myers J."/>
            <person name="Bonds A."/>
            <person name="Quandt C.A."/>
            <person name="Barry K."/>
            <person name="Liu P."/>
            <person name="Grigoriev I."/>
            <person name="Longcore J.E."/>
            <person name="James T.Y."/>
        </authorList>
    </citation>
    <scope>NUCLEOTIDE SEQUENCE</scope>
    <source>
        <strain evidence="1">JEL0379</strain>
    </source>
</reference>
<proteinExistence type="predicted"/>
<gene>
    <name evidence="1" type="ORF">HDU87_003560</name>
</gene>
<keyword evidence="2" id="KW-1185">Reference proteome</keyword>
<evidence type="ECO:0000313" key="1">
    <source>
        <dbReference type="EMBL" id="KAJ3178486.1"/>
    </source>
</evidence>
<dbReference type="Proteomes" id="UP001212152">
    <property type="component" value="Unassembled WGS sequence"/>
</dbReference>
<evidence type="ECO:0000313" key="2">
    <source>
        <dbReference type="Proteomes" id="UP001212152"/>
    </source>
</evidence>
<accession>A0AAD5TJV1</accession>
<comment type="caution">
    <text evidence="1">The sequence shown here is derived from an EMBL/GenBank/DDBJ whole genome shotgun (WGS) entry which is preliminary data.</text>
</comment>
<dbReference type="AlphaFoldDB" id="A0AAD5TJV1"/>
<sequence length="190" mass="20858">MIQPSRHLNSNTPSFERQCVDSMDAPIKAAKKAPENGFSAWLVSAKPTNKDVCALHQDSISLVAPYYDSILKAVCRATERCDDALESIKEGEDGYDTINDIYGVGLAMHQKLVSGRCPACVTLDIMREPLDYVVLYIGSIDDDETFNHALQSVVAGVLADEQVASRVNADAQRLLEDWVGANSLLDQRKN</sequence>
<dbReference type="EMBL" id="JADGJQ010000026">
    <property type="protein sequence ID" value="KAJ3178486.1"/>
    <property type="molecule type" value="Genomic_DNA"/>
</dbReference>
<protein>
    <submittedName>
        <fullName evidence="1">Uncharacterized protein</fullName>
    </submittedName>
</protein>
<name>A0AAD5TJV1_9FUNG</name>